<evidence type="ECO:0000259" key="3">
    <source>
        <dbReference type="PROSITE" id="PS50830"/>
    </source>
</evidence>
<proteinExistence type="predicted"/>
<feature type="region of interest" description="Disordered" evidence="1">
    <location>
        <begin position="167"/>
        <end position="201"/>
    </location>
</feature>
<dbReference type="EMBL" id="JABXWD010000010">
    <property type="protein sequence ID" value="MBV6340164.1"/>
    <property type="molecule type" value="Genomic_DNA"/>
</dbReference>
<feature type="chain" id="PRO_5045168063" evidence="2">
    <location>
        <begin position="22"/>
        <end position="239"/>
    </location>
</feature>
<dbReference type="PANTHER" id="PTHR12302:SF3">
    <property type="entry name" value="SERINE_THREONINE-PROTEIN KINASE 31"/>
    <property type="match status" value="1"/>
</dbReference>
<evidence type="ECO:0000256" key="1">
    <source>
        <dbReference type="SAM" id="MobiDB-lite"/>
    </source>
</evidence>
<evidence type="ECO:0000313" key="5">
    <source>
        <dbReference type="Proteomes" id="UP001196980"/>
    </source>
</evidence>
<dbReference type="RefSeq" id="WP_218250787.1">
    <property type="nucleotide sequence ID" value="NZ_JABXWD010000010.1"/>
</dbReference>
<feature type="compositionally biased region" description="Polar residues" evidence="1">
    <location>
        <begin position="183"/>
        <end position="201"/>
    </location>
</feature>
<dbReference type="PROSITE" id="PS50830">
    <property type="entry name" value="TNASE_3"/>
    <property type="match status" value="1"/>
</dbReference>
<organism evidence="4 5">
    <name type="scientific">Candidatus Magnetobacterium casense</name>
    <dbReference type="NCBI Taxonomy" id="1455061"/>
    <lineage>
        <taxon>Bacteria</taxon>
        <taxon>Pseudomonadati</taxon>
        <taxon>Nitrospirota</taxon>
        <taxon>Thermodesulfovibrionia</taxon>
        <taxon>Thermodesulfovibrionales</taxon>
        <taxon>Candidatus Magnetobacteriaceae</taxon>
        <taxon>Candidatus Magnetobacterium</taxon>
    </lineage>
</organism>
<gene>
    <name evidence="4" type="ORF">HWQ67_01070</name>
</gene>
<keyword evidence="2" id="KW-0732">Signal</keyword>
<reference evidence="4 5" key="1">
    <citation type="journal article" date="2020" name="J Geophys Res Biogeosci">
        <title>Magnetotaxis as an Adaptation to Enable Bacterial Shuttling of Microbial Sulfur and Sulfur Cycling Across Aquatic Oxic#Anoxic Interfaces.</title>
        <authorList>
            <person name="Li J."/>
            <person name="Liu P."/>
            <person name="Wang J."/>
            <person name="Roberts A.P."/>
            <person name="Pan Y."/>
        </authorList>
    </citation>
    <scope>NUCLEOTIDE SEQUENCE [LARGE SCALE GENOMIC DNA]</scope>
    <source>
        <strain evidence="4 5">MYR-1_YQ</strain>
    </source>
</reference>
<evidence type="ECO:0000313" key="4">
    <source>
        <dbReference type="EMBL" id="MBV6340164.1"/>
    </source>
</evidence>
<sequence>MAKNSKTTMGSIFLFVLLSFASTGYTVEYHNEGKVVKVKDGDTVAIQPILGGEFYTCRLYGIDAPEKNQEGGEEATEALKQFILGKDVDVKLTGGKTYGREVCIITYNGKDINQQMIESGYAWAYIHYLKGQQEQSYVDAERRAKTAKIGLWQSGNAEAPWEFRHKGKAVSSSSENAVKPHTRQVQPTSTSEHSLNPSSVQYYDYSNTNTNTGVVNVKGYYRKDGTYVKPHTRRSPRRH</sequence>
<comment type="caution">
    <text evidence="4">The sequence shown here is derived from an EMBL/GenBank/DDBJ whole genome shotgun (WGS) entry which is preliminary data.</text>
</comment>
<protein>
    <submittedName>
        <fullName evidence="4">Thermonuclease family protein</fullName>
    </submittedName>
</protein>
<name>A0ABS6RVW3_9BACT</name>
<evidence type="ECO:0000256" key="2">
    <source>
        <dbReference type="SAM" id="SignalP"/>
    </source>
</evidence>
<dbReference type="Pfam" id="PF00565">
    <property type="entry name" value="SNase"/>
    <property type="match status" value="1"/>
</dbReference>
<dbReference type="Proteomes" id="UP001196980">
    <property type="component" value="Unassembled WGS sequence"/>
</dbReference>
<dbReference type="PANTHER" id="PTHR12302">
    <property type="entry name" value="EBNA2 BINDING PROTEIN P100"/>
    <property type="match status" value="1"/>
</dbReference>
<feature type="signal peptide" evidence="2">
    <location>
        <begin position="1"/>
        <end position="21"/>
    </location>
</feature>
<dbReference type="InterPro" id="IPR016071">
    <property type="entry name" value="Staphylococal_nuclease_OB-fold"/>
</dbReference>
<feature type="domain" description="TNase-like" evidence="3">
    <location>
        <begin position="29"/>
        <end position="154"/>
    </location>
</feature>
<keyword evidence="5" id="KW-1185">Reference proteome</keyword>
<dbReference type="SMART" id="SM00318">
    <property type="entry name" value="SNc"/>
    <property type="match status" value="1"/>
</dbReference>
<accession>A0ABS6RVW3</accession>